<comment type="caution">
    <text evidence="2">The sequence shown here is derived from an EMBL/GenBank/DDBJ whole genome shotgun (WGS) entry which is preliminary data.</text>
</comment>
<dbReference type="AlphaFoldDB" id="A0A927FT73"/>
<dbReference type="SUPFAM" id="SSF55729">
    <property type="entry name" value="Acyl-CoA N-acyltransferases (Nat)"/>
    <property type="match status" value="1"/>
</dbReference>
<gene>
    <name evidence="2" type="ORF">IC608_01950</name>
</gene>
<dbReference type="RefSeq" id="WP_191772345.1">
    <property type="nucleotide sequence ID" value="NZ_JACYFU010000001.1"/>
</dbReference>
<dbReference type="EMBL" id="JACYFU010000001">
    <property type="protein sequence ID" value="MBD8064239.1"/>
    <property type="molecule type" value="Genomic_DNA"/>
</dbReference>
<keyword evidence="3" id="KW-1185">Reference proteome</keyword>
<sequence>MTYDLIAVSRPEHWRPFHDIRRQELFEAKGRFGIYDDNHPDDVAAFAHPFLLVFEGRPIGTTRLDLHGDVAIFRLVAITAAEQGRGHGRVLGAMVEEKARELGAATLYVNAAADAVGYYEKTGWSRYEWDRAELVGLSVACVQMRKLSRHYRSLPGQERCDDELG</sequence>
<dbReference type="Gene3D" id="3.40.630.30">
    <property type="match status" value="1"/>
</dbReference>
<name>A0A927FT73_9HYPH</name>
<evidence type="ECO:0000259" key="1">
    <source>
        <dbReference type="PROSITE" id="PS51186"/>
    </source>
</evidence>
<protein>
    <submittedName>
        <fullName evidence="2">GNAT family N-acetyltransferase</fullName>
    </submittedName>
</protein>
<dbReference type="InterPro" id="IPR016181">
    <property type="entry name" value="Acyl_CoA_acyltransferase"/>
</dbReference>
<proteinExistence type="predicted"/>
<accession>A0A927FT73</accession>
<evidence type="ECO:0000313" key="3">
    <source>
        <dbReference type="Proteomes" id="UP000654108"/>
    </source>
</evidence>
<feature type="domain" description="N-acetyltransferase" evidence="1">
    <location>
        <begin position="4"/>
        <end position="149"/>
    </location>
</feature>
<dbReference type="Proteomes" id="UP000654108">
    <property type="component" value="Unassembled WGS sequence"/>
</dbReference>
<dbReference type="InterPro" id="IPR000182">
    <property type="entry name" value="GNAT_dom"/>
</dbReference>
<organism evidence="2 3">
    <name type="scientific">Devosia oryzisoli</name>
    <dbReference type="NCBI Taxonomy" id="2774138"/>
    <lineage>
        <taxon>Bacteria</taxon>
        <taxon>Pseudomonadati</taxon>
        <taxon>Pseudomonadota</taxon>
        <taxon>Alphaproteobacteria</taxon>
        <taxon>Hyphomicrobiales</taxon>
        <taxon>Devosiaceae</taxon>
        <taxon>Devosia</taxon>
    </lineage>
</organism>
<reference evidence="2" key="1">
    <citation type="submission" date="2020-09" db="EMBL/GenBank/DDBJ databases">
        <title>Genome seq and assembly of Devosia sp.</title>
        <authorList>
            <person name="Chhetri G."/>
        </authorList>
    </citation>
    <scope>NUCLEOTIDE SEQUENCE</scope>
    <source>
        <strain evidence="2">PTR5</strain>
    </source>
</reference>
<dbReference type="Pfam" id="PF00583">
    <property type="entry name" value="Acetyltransf_1"/>
    <property type="match status" value="1"/>
</dbReference>
<dbReference type="CDD" id="cd04301">
    <property type="entry name" value="NAT_SF"/>
    <property type="match status" value="1"/>
</dbReference>
<dbReference type="PROSITE" id="PS51186">
    <property type="entry name" value="GNAT"/>
    <property type="match status" value="1"/>
</dbReference>
<evidence type="ECO:0000313" key="2">
    <source>
        <dbReference type="EMBL" id="MBD8064239.1"/>
    </source>
</evidence>
<dbReference type="GO" id="GO:0016747">
    <property type="term" value="F:acyltransferase activity, transferring groups other than amino-acyl groups"/>
    <property type="evidence" value="ECO:0007669"/>
    <property type="project" value="InterPro"/>
</dbReference>